<sequence length="108" mass="12293">MGHHRLILMEDNAPIHTANVSNLWHKENCINKMIWPAHSPDLNTIENIWKTMKSLISKSNQPQSGQELHVAIQSAWEDVPWALLDDLLLSMPHQMEMVIAMNGGPTSY</sequence>
<dbReference type="EMBL" id="AVOT02013423">
    <property type="protein sequence ID" value="MBW0496052.1"/>
    <property type="molecule type" value="Genomic_DNA"/>
</dbReference>
<dbReference type="Gene3D" id="3.30.420.10">
    <property type="entry name" value="Ribonuclease H-like superfamily/Ribonuclease H"/>
    <property type="match status" value="1"/>
</dbReference>
<dbReference type="Pfam" id="PF13358">
    <property type="entry name" value="DDE_3"/>
    <property type="match status" value="1"/>
</dbReference>
<dbReference type="Proteomes" id="UP000765509">
    <property type="component" value="Unassembled WGS sequence"/>
</dbReference>
<protein>
    <recommendedName>
        <fullName evidence="1">Tc1-like transposase DDE domain-containing protein</fullName>
    </recommendedName>
</protein>
<dbReference type="OrthoDB" id="3242359at2759"/>
<comment type="caution">
    <text evidence="2">The sequence shown here is derived from an EMBL/GenBank/DDBJ whole genome shotgun (WGS) entry which is preliminary data.</text>
</comment>
<evidence type="ECO:0000259" key="1">
    <source>
        <dbReference type="Pfam" id="PF13358"/>
    </source>
</evidence>
<evidence type="ECO:0000313" key="2">
    <source>
        <dbReference type="EMBL" id="MBW0496052.1"/>
    </source>
</evidence>
<organism evidence="2 3">
    <name type="scientific">Austropuccinia psidii MF-1</name>
    <dbReference type="NCBI Taxonomy" id="1389203"/>
    <lineage>
        <taxon>Eukaryota</taxon>
        <taxon>Fungi</taxon>
        <taxon>Dikarya</taxon>
        <taxon>Basidiomycota</taxon>
        <taxon>Pucciniomycotina</taxon>
        <taxon>Pucciniomycetes</taxon>
        <taxon>Pucciniales</taxon>
        <taxon>Sphaerophragmiaceae</taxon>
        <taxon>Austropuccinia</taxon>
    </lineage>
</organism>
<gene>
    <name evidence="2" type="ORF">O181_035767</name>
</gene>
<dbReference type="GO" id="GO:0003676">
    <property type="term" value="F:nucleic acid binding"/>
    <property type="evidence" value="ECO:0007669"/>
    <property type="project" value="InterPro"/>
</dbReference>
<keyword evidence="3" id="KW-1185">Reference proteome</keyword>
<accession>A0A9Q3D9B0</accession>
<name>A0A9Q3D9B0_9BASI</name>
<dbReference type="InterPro" id="IPR036397">
    <property type="entry name" value="RNaseH_sf"/>
</dbReference>
<reference evidence="2" key="1">
    <citation type="submission" date="2021-03" db="EMBL/GenBank/DDBJ databases">
        <title>Draft genome sequence of rust myrtle Austropuccinia psidii MF-1, a brazilian biotype.</title>
        <authorList>
            <person name="Quecine M.C."/>
            <person name="Pachon D.M.R."/>
            <person name="Bonatelli M.L."/>
            <person name="Correr F.H."/>
            <person name="Franceschini L.M."/>
            <person name="Leite T.F."/>
            <person name="Margarido G.R.A."/>
            <person name="Almeida C.A."/>
            <person name="Ferrarezi J.A."/>
            <person name="Labate C.A."/>
        </authorList>
    </citation>
    <scope>NUCLEOTIDE SEQUENCE</scope>
    <source>
        <strain evidence="2">MF-1</strain>
    </source>
</reference>
<proteinExistence type="predicted"/>
<evidence type="ECO:0000313" key="3">
    <source>
        <dbReference type="Proteomes" id="UP000765509"/>
    </source>
</evidence>
<feature type="domain" description="Tc1-like transposase DDE" evidence="1">
    <location>
        <begin position="5"/>
        <end position="68"/>
    </location>
</feature>
<dbReference type="AlphaFoldDB" id="A0A9Q3D9B0"/>
<dbReference type="InterPro" id="IPR038717">
    <property type="entry name" value="Tc1-like_DDE_dom"/>
</dbReference>